<dbReference type="InterPro" id="IPR036397">
    <property type="entry name" value="RNaseH_sf"/>
</dbReference>
<dbReference type="PROSITE" id="PS50878">
    <property type="entry name" value="RT_POL"/>
    <property type="match status" value="1"/>
</dbReference>
<dbReference type="CDD" id="cd01650">
    <property type="entry name" value="RT_nLTR_like"/>
    <property type="match status" value="1"/>
</dbReference>
<feature type="domain" description="Reverse transcriptase" evidence="2">
    <location>
        <begin position="360"/>
        <end position="642"/>
    </location>
</feature>
<dbReference type="GO" id="GO:0004523">
    <property type="term" value="F:RNA-DNA hybrid ribonuclease activity"/>
    <property type="evidence" value="ECO:0007669"/>
    <property type="project" value="InterPro"/>
</dbReference>
<dbReference type="OrthoDB" id="428918at2759"/>
<dbReference type="InterPro" id="IPR044730">
    <property type="entry name" value="RNase_H-like_dom_plant"/>
</dbReference>
<sequence length="1266" mass="143141">MGDNRGKKRAWGEKWVAMGDFNDICSNGEKWGEREGSEGSFREFNSFISDNELVDIGCKGVPWTWSNTWEGEGEIRERLDRCLGSVGWVQKYENAAVEHIEIEASDHCLLLMDTKSKQRRAKRRFFFDQRWARDEASIAVIKRAWGLEQNGSRMFRVVKRIKECRIALIEWNKSLKGNTKAKIQELKEKLRSVREENEPCNKGVITTLKLQLSKAYKDEELFWSQKSRSRWLKEGDKNTAYFHLSVMAARKRNNISILQKANGEWCTSAEEIKAELSEHYAELFNSSNPSEFEEVLQGIPCTISNLANTQLIKPVTELEIKQAIFSMFPNKAPGVDGMPPLFFQTYWHIIKNDIVNAVTSFFHSGNILTAINETIISIIPKVDNPVVLTNYRPISLCTVLYKTISKILANRLQKVLVHCINPSQSAFVPGRQILDNAIIAHEVLHFLKSKRGGRVGFMALKLDMSKTYDRVEWKFLGRIMLHMGFCPTFVRWIMTCISTVSYSFNLNGQNVGYIKPSRGLRQGDPLSPYLFIICMEGLSNLIKKGVDSKQLTGIKVCKDSPMISHLFFADDSLLCCKASKEEAKKVKEIIQTYGQATGQVVNFGKSAMFLTKNTSNRIRGEIREVLGNMRAASSGKYLGLPMTIGRAKNQVFGFWWGGDGLENKVHWVRWSKLTEVKGKGGLGFRDLEAFNVALLAKQIWRVVTNPNLLVSKVLKAKYMKKTDWLVQKPPSTASWCWKSLHKGGELLQQGLYKRVGDGRSIKIWEDRWVAGSCNGKLTTAKPAGCQLECVHELIEEGRWKTDTLHRWFNIDDVELITNIPLSLYERKDRLYWLHSKSGVYTIRTGYVIAKGGRETVNHRIAPDSETSWAIRKHTVWKRLWGLNIKMKLKHFLWRCLQNGLATSEALYQRVGKGSNLCQCCGEATETIEHVFFFCPTAQIAWRLAPLWKARNKRVFQLESEDAKVIIDKAQQEWIEFEEATVPQPRGFASTEQERLSQHNWEPPKEGVVRINTDAAISAKMVRIGLGIVARNWRGDLVKVRGISRRKKGEAATEESLAIRSALEMAQAAGWTKIEVQSDCRNVVSSINAGNVQDCKLQTILEDIEALKTSFDSCIFSFVPRSANGYSHEVAQFATKVVKTIDWQASFPTWLTVLARKDMGGNTNSVFARAQLGTGTPSATVNVQIQFLASPSGTKKKGRPTKAKAIRTINTIEKKTGGTPIHSRMPSRENAPVESNNGASQTSRTVTIEANATTNSVNVSSSFSMWF</sequence>
<protein>
    <recommendedName>
        <fullName evidence="2">Reverse transcriptase domain-containing protein</fullName>
    </recommendedName>
</protein>
<dbReference type="AlphaFoldDB" id="A0A6P6T067"/>
<dbReference type="Gene3D" id="3.60.10.10">
    <property type="entry name" value="Endonuclease/exonuclease/phosphatase"/>
    <property type="match status" value="1"/>
</dbReference>
<dbReference type="InterPro" id="IPR002156">
    <property type="entry name" value="RNaseH_domain"/>
</dbReference>
<feature type="region of interest" description="Disordered" evidence="1">
    <location>
        <begin position="1212"/>
        <end position="1248"/>
    </location>
</feature>
<dbReference type="SUPFAM" id="SSF56672">
    <property type="entry name" value="DNA/RNA polymerases"/>
    <property type="match status" value="1"/>
</dbReference>
<evidence type="ECO:0000256" key="1">
    <source>
        <dbReference type="SAM" id="MobiDB-lite"/>
    </source>
</evidence>
<accession>A0A6P6T067</accession>
<dbReference type="InterPro" id="IPR000477">
    <property type="entry name" value="RT_dom"/>
</dbReference>
<dbReference type="PANTHER" id="PTHR31635">
    <property type="entry name" value="REVERSE TRANSCRIPTASE DOMAIN-CONTAINING PROTEIN-RELATED"/>
    <property type="match status" value="1"/>
</dbReference>
<dbReference type="Pfam" id="PF00078">
    <property type="entry name" value="RVT_1"/>
    <property type="match status" value="1"/>
</dbReference>
<reference evidence="3" key="1">
    <citation type="journal article" date="2025" name="Foods">
        <title>Unveiling the Microbial Signatures of Arabica Coffee Cherries: Insights into Ripeness Specific Diversity, Functional Traits, and Implications for Quality and Safety.</title>
        <authorList>
            <consortium name="RefSeq"/>
            <person name="Tenea G.N."/>
            <person name="Cifuentes V."/>
            <person name="Reyes P."/>
            <person name="Cevallos-Vallejos M."/>
        </authorList>
    </citation>
    <scope>NUCLEOTIDE SEQUENCE [LARGE SCALE GENOMIC DNA]</scope>
</reference>
<name>A0A6P6T067_COFAR</name>
<organism evidence="3 4">
    <name type="scientific">Coffea arabica</name>
    <name type="common">Arabian coffee</name>
    <dbReference type="NCBI Taxonomy" id="13443"/>
    <lineage>
        <taxon>Eukaryota</taxon>
        <taxon>Viridiplantae</taxon>
        <taxon>Streptophyta</taxon>
        <taxon>Embryophyta</taxon>
        <taxon>Tracheophyta</taxon>
        <taxon>Spermatophyta</taxon>
        <taxon>Magnoliopsida</taxon>
        <taxon>eudicotyledons</taxon>
        <taxon>Gunneridae</taxon>
        <taxon>Pentapetalae</taxon>
        <taxon>asterids</taxon>
        <taxon>lamiids</taxon>
        <taxon>Gentianales</taxon>
        <taxon>Rubiaceae</taxon>
        <taxon>Ixoroideae</taxon>
        <taxon>Gardenieae complex</taxon>
        <taxon>Bertiereae - Coffeeae clade</taxon>
        <taxon>Coffeeae</taxon>
        <taxon>Coffea</taxon>
    </lineage>
</organism>
<dbReference type="InterPro" id="IPR043502">
    <property type="entry name" value="DNA/RNA_pol_sf"/>
</dbReference>
<dbReference type="SUPFAM" id="SSF53098">
    <property type="entry name" value="Ribonuclease H-like"/>
    <property type="match status" value="1"/>
</dbReference>
<dbReference type="InterPro" id="IPR026960">
    <property type="entry name" value="RVT-Znf"/>
</dbReference>
<evidence type="ECO:0000313" key="4">
    <source>
        <dbReference type="RefSeq" id="XP_027071698.2"/>
    </source>
</evidence>
<dbReference type="Pfam" id="PF13456">
    <property type="entry name" value="RVT_3"/>
    <property type="match status" value="1"/>
</dbReference>
<dbReference type="SUPFAM" id="SSF56219">
    <property type="entry name" value="DNase I-like"/>
    <property type="match status" value="1"/>
</dbReference>
<dbReference type="Pfam" id="PF13966">
    <property type="entry name" value="zf-RVT"/>
    <property type="match status" value="1"/>
</dbReference>
<dbReference type="Proteomes" id="UP001652660">
    <property type="component" value="Chromosome 6e"/>
</dbReference>
<feature type="compositionally biased region" description="Polar residues" evidence="1">
    <location>
        <begin position="1232"/>
        <end position="1247"/>
    </location>
</feature>
<dbReference type="InterPro" id="IPR036691">
    <property type="entry name" value="Endo/exonu/phosph_ase_sf"/>
</dbReference>
<keyword evidence="3" id="KW-1185">Reference proteome</keyword>
<dbReference type="RefSeq" id="XP_027071698.2">
    <property type="nucleotide sequence ID" value="XM_027215897.2"/>
</dbReference>
<evidence type="ECO:0000259" key="2">
    <source>
        <dbReference type="PROSITE" id="PS50878"/>
    </source>
</evidence>
<dbReference type="InterPro" id="IPR012337">
    <property type="entry name" value="RNaseH-like_sf"/>
</dbReference>
<dbReference type="GeneID" id="113696490"/>
<dbReference type="CDD" id="cd06222">
    <property type="entry name" value="RNase_H_like"/>
    <property type="match status" value="1"/>
</dbReference>
<dbReference type="GO" id="GO:0003676">
    <property type="term" value="F:nucleic acid binding"/>
    <property type="evidence" value="ECO:0007669"/>
    <property type="project" value="InterPro"/>
</dbReference>
<proteinExistence type="predicted"/>
<dbReference type="PANTHER" id="PTHR31635:SF196">
    <property type="entry name" value="REVERSE TRANSCRIPTASE DOMAIN-CONTAINING PROTEIN-RELATED"/>
    <property type="match status" value="1"/>
</dbReference>
<dbReference type="Gene3D" id="3.30.420.10">
    <property type="entry name" value="Ribonuclease H-like superfamily/Ribonuclease H"/>
    <property type="match status" value="1"/>
</dbReference>
<reference evidence="4" key="2">
    <citation type="submission" date="2025-08" db="UniProtKB">
        <authorList>
            <consortium name="RefSeq"/>
        </authorList>
    </citation>
    <scope>IDENTIFICATION</scope>
    <source>
        <tissue evidence="4">Leaves</tissue>
    </source>
</reference>
<evidence type="ECO:0000313" key="3">
    <source>
        <dbReference type="Proteomes" id="UP001652660"/>
    </source>
</evidence>
<gene>
    <name evidence="4" type="primary">LOC113696490</name>
</gene>